<evidence type="ECO:0000313" key="4">
    <source>
        <dbReference type="EMBL" id="WDG07188.1"/>
    </source>
</evidence>
<dbReference type="Proteomes" id="UP001219537">
    <property type="component" value="Chromosome 1"/>
</dbReference>
<dbReference type="EC" id="2.7.7.65" evidence="1"/>
<organism evidence="4 5">
    <name type="scientific">Vibrio campbellii</name>
    <dbReference type="NCBI Taxonomy" id="680"/>
    <lineage>
        <taxon>Bacteria</taxon>
        <taxon>Pseudomonadati</taxon>
        <taxon>Pseudomonadota</taxon>
        <taxon>Gammaproteobacteria</taxon>
        <taxon>Vibrionales</taxon>
        <taxon>Vibrionaceae</taxon>
        <taxon>Vibrio</taxon>
    </lineage>
</organism>
<keyword evidence="2" id="KW-1133">Transmembrane helix</keyword>
<dbReference type="Pfam" id="PF00990">
    <property type="entry name" value="GGDEF"/>
    <property type="match status" value="1"/>
</dbReference>
<dbReference type="PROSITE" id="PS50887">
    <property type="entry name" value="GGDEF"/>
    <property type="match status" value="1"/>
</dbReference>
<dbReference type="SMART" id="SM00267">
    <property type="entry name" value="GGDEF"/>
    <property type="match status" value="1"/>
</dbReference>
<dbReference type="CDD" id="cd01949">
    <property type="entry name" value="GGDEF"/>
    <property type="match status" value="1"/>
</dbReference>
<evidence type="ECO:0000256" key="2">
    <source>
        <dbReference type="SAM" id="Phobius"/>
    </source>
</evidence>
<name>A0AAQ2XV80_9VIBR</name>
<dbReference type="InterPro" id="IPR029787">
    <property type="entry name" value="Nucleotide_cyclase"/>
</dbReference>
<dbReference type="Gene3D" id="3.30.70.270">
    <property type="match status" value="1"/>
</dbReference>
<evidence type="ECO:0000313" key="5">
    <source>
        <dbReference type="Proteomes" id="UP001219537"/>
    </source>
</evidence>
<dbReference type="GO" id="GO:0043709">
    <property type="term" value="P:cell adhesion involved in single-species biofilm formation"/>
    <property type="evidence" value="ECO:0007669"/>
    <property type="project" value="TreeGrafter"/>
</dbReference>
<dbReference type="GO" id="GO:0052621">
    <property type="term" value="F:diguanylate cyclase activity"/>
    <property type="evidence" value="ECO:0007669"/>
    <property type="project" value="UniProtKB-EC"/>
</dbReference>
<protein>
    <recommendedName>
        <fullName evidence="1">diguanylate cyclase</fullName>
        <ecNumber evidence="1">2.7.7.65</ecNumber>
    </recommendedName>
</protein>
<dbReference type="InterPro" id="IPR050469">
    <property type="entry name" value="Diguanylate_Cyclase"/>
</dbReference>
<dbReference type="AlphaFoldDB" id="A0AAQ2XV80"/>
<proteinExistence type="predicted"/>
<dbReference type="EMBL" id="CP117988">
    <property type="protein sequence ID" value="WDG07188.1"/>
    <property type="molecule type" value="Genomic_DNA"/>
</dbReference>
<dbReference type="InterPro" id="IPR043128">
    <property type="entry name" value="Rev_trsase/Diguanyl_cyclase"/>
</dbReference>
<dbReference type="RefSeq" id="WP_224727051.1">
    <property type="nucleotide sequence ID" value="NZ_CP021145.1"/>
</dbReference>
<keyword evidence="2" id="KW-0472">Membrane</keyword>
<dbReference type="PANTHER" id="PTHR45138:SF24">
    <property type="entry name" value="DIGUANYLATE CYCLASE DGCC-RELATED"/>
    <property type="match status" value="1"/>
</dbReference>
<accession>A0AAQ2XV80</accession>
<dbReference type="SUPFAM" id="SSF55073">
    <property type="entry name" value="Nucleotide cyclase"/>
    <property type="match status" value="1"/>
</dbReference>
<dbReference type="GO" id="GO:1902201">
    <property type="term" value="P:negative regulation of bacterial-type flagellum-dependent cell motility"/>
    <property type="evidence" value="ECO:0007669"/>
    <property type="project" value="TreeGrafter"/>
</dbReference>
<keyword evidence="2" id="KW-0812">Transmembrane</keyword>
<feature type="transmembrane region" description="Helical" evidence="2">
    <location>
        <begin position="35"/>
        <end position="55"/>
    </location>
</feature>
<evidence type="ECO:0000256" key="1">
    <source>
        <dbReference type="ARBA" id="ARBA00012528"/>
    </source>
</evidence>
<feature type="domain" description="GGDEF" evidence="3">
    <location>
        <begin position="350"/>
        <end position="470"/>
    </location>
</feature>
<dbReference type="InterPro" id="IPR000160">
    <property type="entry name" value="GGDEF_dom"/>
</dbReference>
<sequence length="470" mass="52996">MIAKRIDELVGTCFQIKQKAVQTNRMLLLKLSKRSLSIAIAVYLAVASLMSIVAMHQSKRDFDAIANYFELYKSSAILAGLLIESKLDEPRTEIPKDELEASQRIQSLDAKTLTTDELIAYKVLGDLLQYNHKLTERPNISVYYRSYTGKKLVFAKPNEDYKISEQMFDPLICSPARTCSLNMHDTELADRVVISDSYLGNLGTDTFTVTSPVYKEGTIVGDVVVDIRVNYQNLNGRTVETNLVNGFYYVTVGFENYPFSNLAGALILPIDNDSAIIYQLPIIKVLIDNLWVLFVTWAIVGTFHRLYASNVQHRSHLAHAIKNASIDELTSLYNRKVFEDSDFENAIKEGHYAVILIDGKKFKQINDTHGHKAGDLALIHIARTMKSTFRQSDWLIRLGGDEFVVVMPLCPLESAERLATNLRENIVARPLVRYGISVQVTTGVAKATSEETLMDVIERADQDMYQYKDA</sequence>
<dbReference type="GO" id="GO:0005886">
    <property type="term" value="C:plasma membrane"/>
    <property type="evidence" value="ECO:0007669"/>
    <property type="project" value="TreeGrafter"/>
</dbReference>
<dbReference type="NCBIfam" id="TIGR00254">
    <property type="entry name" value="GGDEF"/>
    <property type="match status" value="1"/>
</dbReference>
<gene>
    <name evidence="4" type="ORF">PUN50_10545</name>
</gene>
<evidence type="ECO:0000259" key="3">
    <source>
        <dbReference type="PROSITE" id="PS50887"/>
    </source>
</evidence>
<reference evidence="4" key="1">
    <citation type="submission" date="2023-02" db="EMBL/GenBank/DDBJ databases">
        <title>Isolation, identification, and genome analysis of Vibrio campbellii in the Penaeus vannamei larvae stage.</title>
        <authorList>
            <person name="Huang T."/>
            <person name="Zhang B."/>
        </authorList>
    </citation>
    <scope>NUCLEOTIDE SEQUENCE</scope>
    <source>
        <strain evidence="4">20220413_1</strain>
    </source>
</reference>
<dbReference type="PANTHER" id="PTHR45138">
    <property type="entry name" value="REGULATORY COMPONENTS OF SENSORY TRANSDUCTION SYSTEM"/>
    <property type="match status" value="1"/>
</dbReference>